<name>A0AA85IZK2_TRIRE</name>
<sequence>MHGQPTPYMGGSGAGGAGGVGYIPDPYQMAVMNQQMSGLTLFEPELSVGPQQNFVFQVRDHNVVLSSPIHYSLVDLSNCFCFPTHENVKPACEAVECDVYLSVSV</sequence>
<dbReference type="Proteomes" id="UP000050795">
    <property type="component" value="Unassembled WGS sequence"/>
</dbReference>
<protein>
    <submittedName>
        <fullName evidence="2 3">Uncharacterized protein</fullName>
    </submittedName>
</protein>
<reference evidence="2 3" key="2">
    <citation type="submission" date="2023-11" db="UniProtKB">
        <authorList>
            <consortium name="WormBaseParasite"/>
        </authorList>
    </citation>
    <scope>IDENTIFICATION</scope>
</reference>
<proteinExistence type="predicted"/>
<evidence type="ECO:0000313" key="2">
    <source>
        <dbReference type="WBParaSite" id="TREG1_130980.1"/>
    </source>
</evidence>
<dbReference type="WBParaSite" id="TREG1_131010.1">
    <property type="protein sequence ID" value="TREG1_131010.1"/>
    <property type="gene ID" value="TREG1_131010"/>
</dbReference>
<organism evidence="1 4">
    <name type="scientific">Trichobilharzia regenti</name>
    <name type="common">Nasal bird schistosome</name>
    <dbReference type="NCBI Taxonomy" id="157069"/>
    <lineage>
        <taxon>Eukaryota</taxon>
        <taxon>Metazoa</taxon>
        <taxon>Spiralia</taxon>
        <taxon>Lophotrochozoa</taxon>
        <taxon>Platyhelminthes</taxon>
        <taxon>Trematoda</taxon>
        <taxon>Digenea</taxon>
        <taxon>Strigeidida</taxon>
        <taxon>Schistosomatoidea</taxon>
        <taxon>Schistosomatidae</taxon>
        <taxon>Trichobilharzia</taxon>
    </lineage>
</organism>
<dbReference type="WBParaSite" id="TREG1_131000.1">
    <property type="protein sequence ID" value="TREG1_131000.1"/>
    <property type="gene ID" value="TREG1_131000"/>
</dbReference>
<evidence type="ECO:0000313" key="1">
    <source>
        <dbReference type="Proteomes" id="UP000050795"/>
    </source>
</evidence>
<accession>A0AA85IZK2</accession>
<dbReference type="WBParaSite" id="TREG1_130990.1">
    <property type="protein sequence ID" value="TREG1_130990.1"/>
    <property type="gene ID" value="TREG1_130990"/>
</dbReference>
<dbReference type="WBParaSite" id="TREG1_130980.1">
    <property type="protein sequence ID" value="TREG1_130980.1"/>
    <property type="gene ID" value="TREG1_130980"/>
</dbReference>
<keyword evidence="1" id="KW-1185">Reference proteome</keyword>
<evidence type="ECO:0000313" key="3">
    <source>
        <dbReference type="WBParaSite" id="TREG1_130990.1"/>
    </source>
</evidence>
<dbReference type="AlphaFoldDB" id="A0AA85IZK2"/>
<reference evidence="1" key="1">
    <citation type="submission" date="2022-06" db="EMBL/GenBank/DDBJ databases">
        <authorList>
            <person name="Berger JAMES D."/>
            <person name="Berger JAMES D."/>
        </authorList>
    </citation>
    <scope>NUCLEOTIDE SEQUENCE [LARGE SCALE GENOMIC DNA]</scope>
</reference>
<evidence type="ECO:0000313" key="4">
    <source>
        <dbReference type="WBParaSite" id="TREG1_131000.1"/>
    </source>
</evidence>